<sequence length="333" mass="37422">MIKLGVLDQVPLSKGQTVTEKMQETIKMATLAEELGYTRYWFAEHHGTKGMQSTAPEILMAAIAAHTENIRVGSGGILLPQYSPFKVAEITKQLESIFPGRVDVGLGRSPGGTPALRRALVDGTPRSLDEFWRQMDDLIHYVRDTLPRTHPNAGVKAAPIIESTPPLWILGLGENSAKQAAKRGLGYVFGHFIKSARGEQAMQTYREHFTPNEWSKTPQMLAAVFVVCADTDEEAERLASSQDLWLLRVEKGLDSRIPSIKEASEYQYTDEDHKRMIHNRTRTIIGSPETVRNQLRTLADRYGMDEFLILCNIHSFSDRIRSYQLVSEALNIK</sequence>
<dbReference type="NCBIfam" id="TIGR03558">
    <property type="entry name" value="oxido_grp_1"/>
    <property type="match status" value="1"/>
</dbReference>
<protein>
    <submittedName>
        <fullName evidence="3">LLM class flavin-dependent oxidoreductase</fullName>
        <ecNumber evidence="3">1.-.-.-</ecNumber>
    </submittedName>
</protein>
<comment type="similarity">
    <text evidence="1">To bacterial alkanal monooxygenase alpha and beta chains.</text>
</comment>
<dbReference type="InterPro" id="IPR011251">
    <property type="entry name" value="Luciferase-like_dom"/>
</dbReference>
<dbReference type="InterPro" id="IPR036661">
    <property type="entry name" value="Luciferase-like_sf"/>
</dbReference>
<dbReference type="InterPro" id="IPR019949">
    <property type="entry name" value="CmoO-like"/>
</dbReference>
<dbReference type="CDD" id="cd00347">
    <property type="entry name" value="Flavin_utilizing_monoxygenases"/>
    <property type="match status" value="1"/>
</dbReference>
<dbReference type="Proteomes" id="UP001418796">
    <property type="component" value="Unassembled WGS sequence"/>
</dbReference>
<dbReference type="GO" id="GO:0016491">
    <property type="term" value="F:oxidoreductase activity"/>
    <property type="evidence" value="ECO:0007669"/>
    <property type="project" value="UniProtKB-KW"/>
</dbReference>
<dbReference type="InterPro" id="IPR050766">
    <property type="entry name" value="Bact_Lucif_Oxidored"/>
</dbReference>
<evidence type="ECO:0000256" key="1">
    <source>
        <dbReference type="ARBA" id="ARBA00007789"/>
    </source>
</evidence>
<dbReference type="SUPFAM" id="SSF51679">
    <property type="entry name" value="Bacterial luciferase-like"/>
    <property type="match status" value="1"/>
</dbReference>
<dbReference type="PANTHER" id="PTHR30137:SF19">
    <property type="entry name" value="LUCIFERASE-LIKE MONOOXYGENASE"/>
    <property type="match status" value="1"/>
</dbReference>
<dbReference type="Gene3D" id="3.20.20.30">
    <property type="entry name" value="Luciferase-like domain"/>
    <property type="match status" value="1"/>
</dbReference>
<evidence type="ECO:0000313" key="4">
    <source>
        <dbReference type="Proteomes" id="UP001418796"/>
    </source>
</evidence>
<evidence type="ECO:0000313" key="3">
    <source>
        <dbReference type="EMBL" id="MEN0644639.1"/>
    </source>
</evidence>
<dbReference type="EC" id="1.-.-.-" evidence="3"/>
<dbReference type="RefSeq" id="WP_343131288.1">
    <property type="nucleotide sequence ID" value="NZ_JBCITK010000001.1"/>
</dbReference>
<reference evidence="3 4" key="1">
    <citation type="submission" date="2024-03" db="EMBL/GenBank/DDBJ databases">
        <title>Bacilli Hybrid Assemblies.</title>
        <authorList>
            <person name="Kovac J."/>
        </authorList>
    </citation>
    <scope>NUCLEOTIDE SEQUENCE [LARGE SCALE GENOMIC DNA]</scope>
    <source>
        <strain evidence="3 4">FSL R7-0666</strain>
    </source>
</reference>
<comment type="caution">
    <text evidence="3">The sequence shown here is derived from an EMBL/GenBank/DDBJ whole genome shotgun (WGS) entry which is preliminary data.</text>
</comment>
<gene>
    <name evidence="3" type="ORF">MKY91_15920</name>
</gene>
<name>A0ABU9VL58_9BACI</name>
<proteinExistence type="predicted"/>
<keyword evidence="4" id="KW-1185">Reference proteome</keyword>
<organism evidence="3 4">
    <name type="scientific">Alkalicoccobacillus gibsonii</name>
    <dbReference type="NCBI Taxonomy" id="79881"/>
    <lineage>
        <taxon>Bacteria</taxon>
        <taxon>Bacillati</taxon>
        <taxon>Bacillota</taxon>
        <taxon>Bacilli</taxon>
        <taxon>Bacillales</taxon>
        <taxon>Bacillaceae</taxon>
        <taxon>Alkalicoccobacillus</taxon>
    </lineage>
</organism>
<dbReference type="PANTHER" id="PTHR30137">
    <property type="entry name" value="LUCIFERASE-LIKE MONOOXYGENASE"/>
    <property type="match status" value="1"/>
</dbReference>
<dbReference type="Pfam" id="PF00296">
    <property type="entry name" value="Bac_luciferase"/>
    <property type="match status" value="1"/>
</dbReference>
<feature type="domain" description="Luciferase-like" evidence="2">
    <location>
        <begin position="4"/>
        <end position="301"/>
    </location>
</feature>
<keyword evidence="3" id="KW-0560">Oxidoreductase</keyword>
<dbReference type="EMBL" id="JBCITK010000001">
    <property type="protein sequence ID" value="MEN0644639.1"/>
    <property type="molecule type" value="Genomic_DNA"/>
</dbReference>
<evidence type="ECO:0000259" key="2">
    <source>
        <dbReference type="Pfam" id="PF00296"/>
    </source>
</evidence>
<accession>A0ABU9VL58</accession>